<dbReference type="KEGG" id="kne:92178548"/>
<dbReference type="AlphaFoldDB" id="A0AAW0Z5L9"/>
<dbReference type="RefSeq" id="XP_066805617.1">
    <property type="nucleotide sequence ID" value="XM_066944416.1"/>
</dbReference>
<evidence type="ECO:0000256" key="1">
    <source>
        <dbReference type="SAM" id="MobiDB-lite"/>
    </source>
</evidence>
<evidence type="ECO:0000313" key="2">
    <source>
        <dbReference type="EMBL" id="KAK8866138.1"/>
    </source>
</evidence>
<feature type="region of interest" description="Disordered" evidence="1">
    <location>
        <begin position="1"/>
        <end position="34"/>
    </location>
</feature>
<dbReference type="Proteomes" id="UP001388673">
    <property type="component" value="Unassembled WGS sequence"/>
</dbReference>
<reference evidence="2 3" key="1">
    <citation type="journal article" date="2024" name="bioRxiv">
        <title>Comparative genomics of Cryptococcus and Kwoniella reveals pathogenesis evolution and contrasting karyotype dynamics via intercentromeric recombination or chromosome fusion.</title>
        <authorList>
            <person name="Coelho M.A."/>
            <person name="David-Palma M."/>
            <person name="Shea T."/>
            <person name="Bowers K."/>
            <person name="McGinley-Smith S."/>
            <person name="Mohammad A.W."/>
            <person name="Gnirke A."/>
            <person name="Yurkov A.M."/>
            <person name="Nowrousian M."/>
            <person name="Sun S."/>
            <person name="Cuomo C.A."/>
            <person name="Heitman J."/>
        </authorList>
    </citation>
    <scope>NUCLEOTIDE SEQUENCE [LARGE SCALE GENOMIC DNA]</scope>
    <source>
        <strain evidence="2 3">CBS 13917</strain>
    </source>
</reference>
<keyword evidence="3" id="KW-1185">Reference proteome</keyword>
<comment type="caution">
    <text evidence="2">The sequence shown here is derived from an EMBL/GenBank/DDBJ whole genome shotgun (WGS) entry which is preliminary data.</text>
</comment>
<organism evidence="2 3">
    <name type="scientific">Kwoniella newhampshirensis</name>
    <dbReference type="NCBI Taxonomy" id="1651941"/>
    <lineage>
        <taxon>Eukaryota</taxon>
        <taxon>Fungi</taxon>
        <taxon>Dikarya</taxon>
        <taxon>Basidiomycota</taxon>
        <taxon>Agaricomycotina</taxon>
        <taxon>Tremellomycetes</taxon>
        <taxon>Tremellales</taxon>
        <taxon>Cryptococcaceae</taxon>
        <taxon>Kwoniella</taxon>
    </lineage>
</organism>
<accession>A0AAW0Z5L9</accession>
<evidence type="ECO:0000313" key="3">
    <source>
        <dbReference type="Proteomes" id="UP001388673"/>
    </source>
</evidence>
<name>A0AAW0Z5L9_9TREE</name>
<feature type="compositionally biased region" description="Low complexity" evidence="1">
    <location>
        <begin position="25"/>
        <end position="34"/>
    </location>
</feature>
<proteinExistence type="predicted"/>
<gene>
    <name evidence="2" type="ORF">IAR55_001289</name>
</gene>
<protein>
    <submittedName>
        <fullName evidence="2">Uncharacterized protein</fullName>
    </submittedName>
</protein>
<dbReference type="GeneID" id="92178548"/>
<sequence length="76" mass="8188">MSANQYYAEQPYQGPAPGYPGQGGYPPQDYAAQQAPPPVCLLQSPIYPSHRAPDLISSTKLVVQHILALPVPTVSR</sequence>
<dbReference type="EMBL" id="JBCAWK010000002">
    <property type="protein sequence ID" value="KAK8866138.1"/>
    <property type="molecule type" value="Genomic_DNA"/>
</dbReference>